<dbReference type="AlphaFoldDB" id="A0A0G0LJI7"/>
<proteinExistence type="predicted"/>
<evidence type="ECO:0000313" key="1">
    <source>
        <dbReference type="EMBL" id="KKQ91192.1"/>
    </source>
</evidence>
<dbReference type="Proteomes" id="UP000033841">
    <property type="component" value="Unassembled WGS sequence"/>
</dbReference>
<organism evidence="1 2">
    <name type="scientific">Candidatus Shapirobacteria bacterium GW2011_GWE1_38_92</name>
    <dbReference type="NCBI Taxonomy" id="1618489"/>
    <lineage>
        <taxon>Bacteria</taxon>
        <taxon>Candidatus Shapironibacteriota</taxon>
    </lineage>
</organism>
<protein>
    <submittedName>
        <fullName evidence="1">Uncharacterized protein</fullName>
    </submittedName>
</protein>
<comment type="caution">
    <text evidence="1">The sequence shown here is derived from an EMBL/GenBank/DDBJ whole genome shotgun (WGS) entry which is preliminary data.</text>
</comment>
<reference evidence="1 2" key="1">
    <citation type="journal article" date="2015" name="Nature">
        <title>rRNA introns, odd ribosomes, and small enigmatic genomes across a large radiation of phyla.</title>
        <authorList>
            <person name="Brown C.T."/>
            <person name="Hug L.A."/>
            <person name="Thomas B.C."/>
            <person name="Sharon I."/>
            <person name="Castelle C.J."/>
            <person name="Singh A."/>
            <person name="Wilkins M.J."/>
            <person name="Williams K.H."/>
            <person name="Banfield J.F."/>
        </authorList>
    </citation>
    <scope>NUCLEOTIDE SEQUENCE [LARGE SCALE GENOMIC DNA]</scope>
</reference>
<evidence type="ECO:0000313" key="2">
    <source>
        <dbReference type="Proteomes" id="UP000033841"/>
    </source>
</evidence>
<dbReference type="EMBL" id="LBVR01000020">
    <property type="protein sequence ID" value="KKQ91192.1"/>
    <property type="molecule type" value="Genomic_DNA"/>
</dbReference>
<name>A0A0G0LJI7_9BACT</name>
<accession>A0A0G0LJI7</accession>
<sequence>MGIFLKMGVVVVPVNFLGVKFFDLIGFEIKDGDGLKIIGEMTGTTVKVVPDSTTNCAGNIGKPLKTSDTLVKEVIDGKRQQSTGGHFHFDFRGAAFVIVDFGEI</sequence>
<gene>
    <name evidence="1" type="ORF">UT14_C0020G0014</name>
</gene>